<dbReference type="PANTHER" id="PTHR36842">
    <property type="entry name" value="PROTEIN TOLB HOMOLOG"/>
    <property type="match status" value="1"/>
</dbReference>
<sequence length="502" mass="55531">MKYVPILLILLVSSIFLWGCEEDTFIEPTQIGSVRGQVLLNTDRQPVRKALVRLSPSGRITETDSTGNFRFDSVLAGKYTIQVTKEGFRAEVATVEADQSLIAVVTVLLVNDRAQNRPPTPASQPSPASGATQVSVRTTFRWKATDPGRDTLTYDVLLFREGSTTPTRSFTGLRQDSLVVENLAYNATYYWQVIVKDGVNTVNSDVWSFRTQPFPDFAYVFARRIEGRYQIFTATTDQDALQLTSSGSNWRPIVSPNRQEIAFISNAETDLHLYVMNRDGSNVRRVTTVPIAGLSATDLSFCWSPDGTQLLYPGNDKLYAIRTDGTGLRVVGQASAGQMFSGCDWTGVGNRIVARLTNGTQYDNKFVLLSPDGGTLNAVLSRPDGRLSNPVFSIDGRQLLFSYDISNFQNEQGRQLDARIFLLTISTSELVELSTLRVNNQNINVKPAGTNDIEPRFAPNGSRVIFTNTDNTGTGQRNMIILDVSGGNRAQVITSAEMPYWR</sequence>
<evidence type="ECO:0000256" key="1">
    <source>
        <dbReference type="ARBA" id="ARBA00009820"/>
    </source>
</evidence>
<evidence type="ECO:0000313" key="3">
    <source>
        <dbReference type="EMBL" id="MFD2573947.1"/>
    </source>
</evidence>
<dbReference type="InterPro" id="IPR011659">
    <property type="entry name" value="WD40"/>
</dbReference>
<protein>
    <submittedName>
        <fullName evidence="3">Carboxypeptidase regulatory-like domain-containing protein</fullName>
    </submittedName>
</protein>
<dbReference type="Gene3D" id="2.60.40.1120">
    <property type="entry name" value="Carboxypeptidase-like, regulatory domain"/>
    <property type="match status" value="1"/>
</dbReference>
<dbReference type="Proteomes" id="UP001597469">
    <property type="component" value="Unassembled WGS sequence"/>
</dbReference>
<reference evidence="4" key="1">
    <citation type="journal article" date="2019" name="Int. J. Syst. Evol. Microbiol.">
        <title>The Global Catalogue of Microorganisms (GCM) 10K type strain sequencing project: providing services to taxonomists for standard genome sequencing and annotation.</title>
        <authorList>
            <consortium name="The Broad Institute Genomics Platform"/>
            <consortium name="The Broad Institute Genome Sequencing Center for Infectious Disease"/>
            <person name="Wu L."/>
            <person name="Ma J."/>
        </authorList>
    </citation>
    <scope>NUCLEOTIDE SEQUENCE [LARGE SCALE GENOMIC DNA]</scope>
    <source>
        <strain evidence="4">KCTC 42805</strain>
    </source>
</reference>
<dbReference type="Pfam" id="PF13620">
    <property type="entry name" value="CarboxypepD_reg"/>
    <property type="match status" value="1"/>
</dbReference>
<dbReference type="SUPFAM" id="SSF49452">
    <property type="entry name" value="Starch-binding domain-like"/>
    <property type="match status" value="1"/>
</dbReference>
<dbReference type="EMBL" id="JBHULN010000022">
    <property type="protein sequence ID" value="MFD2573947.1"/>
    <property type="molecule type" value="Genomic_DNA"/>
</dbReference>
<dbReference type="InterPro" id="IPR013784">
    <property type="entry name" value="Carb-bd-like_fold"/>
</dbReference>
<dbReference type="Gene3D" id="2.60.40.10">
    <property type="entry name" value="Immunoglobulins"/>
    <property type="match status" value="1"/>
</dbReference>
<dbReference type="InterPro" id="IPR011042">
    <property type="entry name" value="6-blade_b-propeller_TolB-like"/>
</dbReference>
<accession>A0ABW5MC35</accession>
<organism evidence="3 4">
    <name type="scientific">Spirosoma soli</name>
    <dbReference type="NCBI Taxonomy" id="1770529"/>
    <lineage>
        <taxon>Bacteria</taxon>
        <taxon>Pseudomonadati</taxon>
        <taxon>Bacteroidota</taxon>
        <taxon>Cytophagia</taxon>
        <taxon>Cytophagales</taxon>
        <taxon>Cytophagaceae</taxon>
        <taxon>Spirosoma</taxon>
    </lineage>
</organism>
<dbReference type="PANTHER" id="PTHR36842:SF1">
    <property type="entry name" value="PROTEIN TOLB"/>
    <property type="match status" value="1"/>
</dbReference>
<evidence type="ECO:0000256" key="2">
    <source>
        <dbReference type="SAM" id="MobiDB-lite"/>
    </source>
</evidence>
<dbReference type="SUPFAM" id="SSF49265">
    <property type="entry name" value="Fibronectin type III"/>
    <property type="match status" value="1"/>
</dbReference>
<evidence type="ECO:0000313" key="4">
    <source>
        <dbReference type="Proteomes" id="UP001597469"/>
    </source>
</evidence>
<feature type="region of interest" description="Disordered" evidence="2">
    <location>
        <begin position="115"/>
        <end position="134"/>
    </location>
</feature>
<dbReference type="Pfam" id="PF07676">
    <property type="entry name" value="PD40"/>
    <property type="match status" value="1"/>
</dbReference>
<comment type="similarity">
    <text evidence="1">Belongs to the TolB family.</text>
</comment>
<dbReference type="InterPro" id="IPR013783">
    <property type="entry name" value="Ig-like_fold"/>
</dbReference>
<comment type="caution">
    <text evidence="3">The sequence shown here is derived from an EMBL/GenBank/DDBJ whole genome shotgun (WGS) entry which is preliminary data.</text>
</comment>
<keyword evidence="4" id="KW-1185">Reference proteome</keyword>
<dbReference type="InterPro" id="IPR036116">
    <property type="entry name" value="FN3_sf"/>
</dbReference>
<proteinExistence type="inferred from homology"/>
<name>A0ABW5MC35_9BACT</name>
<dbReference type="Gene3D" id="2.120.10.30">
    <property type="entry name" value="TolB, C-terminal domain"/>
    <property type="match status" value="2"/>
</dbReference>
<gene>
    <name evidence="3" type="ORF">ACFSUS_25140</name>
</gene>
<dbReference type="RefSeq" id="WP_381527132.1">
    <property type="nucleotide sequence ID" value="NZ_JBHULN010000022.1"/>
</dbReference>
<dbReference type="SUPFAM" id="SSF82171">
    <property type="entry name" value="DPP6 N-terminal domain-like"/>
    <property type="match status" value="1"/>
</dbReference>